<protein>
    <recommendedName>
        <fullName evidence="1">ATPase AAA-type core domain-containing protein</fullName>
    </recommendedName>
</protein>
<accession>F0FBT4</accession>
<proteinExistence type="predicted"/>
<dbReference type="InterPro" id="IPR027417">
    <property type="entry name" value="P-loop_NTPase"/>
</dbReference>
<sequence length="485" mass="56874">MNGDTMIKNVIINNLFDEEDINIDFSKRSVIITGDNGNGKTTILNIIYNVLVGNYYALYKINFEKAFINFQSDFKYMNEIKIERENNNNFKKMTITYRSKKDSLKIKINASGINSIILVESIERNQEILYNEKYNENLLYNDDSQTVLELLESIHENKFNTKIREINKSLLYFPTYRRIDLDIESYLTNLYEPSMMSFFTRDRSLTKKKFGTIDRRVIGISNTDIEDILREYTRTINEISSQSLDNLLKNFAKNSILGINNEKLEFQFFNFSKRSNILDQLKNINDSLDLGISDEQLTKIAKQFEEKLLFMKKIGENKPESIEEMNEVMNLILSLPMMKVFQNLQELYKKFSQEMNSELESFAYIQENLLDFSGNRLKLNRTELNEFKFSKEGTGVEKFNDFSTGEKQLITFLVYSAIELPKDTPSLIIIDEPELSLHVKWQNKLLKNLLKKDNIKILSATHSPYILNKLEVDSMIVRKQEANER</sequence>
<dbReference type="Gene3D" id="3.40.50.300">
    <property type="entry name" value="P-loop containing nucleotide triphosphate hydrolases"/>
    <property type="match status" value="2"/>
</dbReference>
<evidence type="ECO:0000259" key="1">
    <source>
        <dbReference type="Pfam" id="PF13304"/>
    </source>
</evidence>
<reference evidence="2 3" key="1">
    <citation type="submission" date="2011-01" db="EMBL/GenBank/DDBJ databases">
        <authorList>
            <person name="Muzny D."/>
            <person name="Qin X."/>
            <person name="Deng J."/>
            <person name="Jiang H."/>
            <person name="Liu Y."/>
            <person name="Qu J."/>
            <person name="Song X.-Z."/>
            <person name="Zhang L."/>
            <person name="Thornton R."/>
            <person name="Coyle M."/>
            <person name="Francisco L."/>
            <person name="Jackson L."/>
            <person name="Javaid M."/>
            <person name="Korchina V."/>
            <person name="Kovar C."/>
            <person name="Mata R."/>
            <person name="Mathew T."/>
            <person name="Ngo R."/>
            <person name="Nguyen L."/>
            <person name="Nguyen N."/>
            <person name="Okwuonu G."/>
            <person name="Ongeri F."/>
            <person name="Pham C."/>
            <person name="Simmons D."/>
            <person name="Wilczek-Boney K."/>
            <person name="Hale W."/>
            <person name="Jakkamsetti A."/>
            <person name="Pham P."/>
            <person name="Ruth R."/>
            <person name="San Lucas F."/>
            <person name="Warren J."/>
            <person name="Zhang J."/>
            <person name="Zhao Z."/>
            <person name="Zhou C."/>
            <person name="Zhu D."/>
            <person name="Lee S."/>
            <person name="Bess C."/>
            <person name="Blankenburg K."/>
            <person name="Forbes L."/>
            <person name="Fu Q."/>
            <person name="Gubbala S."/>
            <person name="Hirani K."/>
            <person name="Jayaseelan J.C."/>
            <person name="Lara F."/>
            <person name="Munidasa M."/>
            <person name="Palculict T."/>
            <person name="Patil S."/>
            <person name="Pu L.-L."/>
            <person name="Saada N."/>
            <person name="Tang L."/>
            <person name="Weissenberger G."/>
            <person name="Zhu Y."/>
            <person name="Hemphill L."/>
            <person name="Shang Y."/>
            <person name="Youmans B."/>
            <person name="Ayvaz T."/>
            <person name="Ross M."/>
            <person name="Santibanez J."/>
            <person name="Aqrawi P."/>
            <person name="Gross S."/>
            <person name="Joshi V."/>
            <person name="Fowler G."/>
            <person name="Nazareth L."/>
            <person name="Reid J."/>
            <person name="Worley K."/>
            <person name="Petrosino J."/>
            <person name="Highlander S."/>
            <person name="Gibbs R."/>
        </authorList>
    </citation>
    <scope>NUCLEOTIDE SEQUENCE [LARGE SCALE GENOMIC DNA]</scope>
    <source>
        <strain evidence="2 3">SK353</strain>
    </source>
</reference>
<evidence type="ECO:0000313" key="2">
    <source>
        <dbReference type="EMBL" id="EGC23208.1"/>
    </source>
</evidence>
<comment type="caution">
    <text evidence="2">The sequence shown here is derived from an EMBL/GenBank/DDBJ whole genome shotgun (WGS) entry which is preliminary data.</text>
</comment>
<dbReference type="PANTHER" id="PTHR43581:SF2">
    <property type="entry name" value="EXCINUCLEASE ATPASE SUBUNIT"/>
    <property type="match status" value="1"/>
</dbReference>
<dbReference type="PANTHER" id="PTHR43581">
    <property type="entry name" value="ATP/GTP PHOSPHATASE"/>
    <property type="match status" value="1"/>
</dbReference>
<dbReference type="EMBL" id="AEWY01000002">
    <property type="protein sequence ID" value="EGC23208.1"/>
    <property type="molecule type" value="Genomic_DNA"/>
</dbReference>
<dbReference type="GO" id="GO:0005524">
    <property type="term" value="F:ATP binding"/>
    <property type="evidence" value="ECO:0007669"/>
    <property type="project" value="InterPro"/>
</dbReference>
<dbReference type="Pfam" id="PF13304">
    <property type="entry name" value="AAA_21"/>
    <property type="match status" value="1"/>
</dbReference>
<evidence type="ECO:0000313" key="3">
    <source>
        <dbReference type="Proteomes" id="UP000004185"/>
    </source>
</evidence>
<dbReference type="InterPro" id="IPR051396">
    <property type="entry name" value="Bact_Antivir_Def_Nuclease"/>
</dbReference>
<feature type="domain" description="ATPase AAA-type core" evidence="1">
    <location>
        <begin position="31"/>
        <end position="468"/>
    </location>
</feature>
<name>F0FBT4_STRSA</name>
<dbReference type="InterPro" id="IPR003959">
    <property type="entry name" value="ATPase_AAA_core"/>
</dbReference>
<dbReference type="AlphaFoldDB" id="F0FBT4"/>
<organism evidence="2 3">
    <name type="scientific">Streptococcus sanguinis SK353</name>
    <dbReference type="NCBI Taxonomy" id="888815"/>
    <lineage>
        <taxon>Bacteria</taxon>
        <taxon>Bacillati</taxon>
        <taxon>Bacillota</taxon>
        <taxon>Bacilli</taxon>
        <taxon>Lactobacillales</taxon>
        <taxon>Streptococcaceae</taxon>
        <taxon>Streptococcus</taxon>
    </lineage>
</organism>
<dbReference type="Proteomes" id="UP000004185">
    <property type="component" value="Unassembled WGS sequence"/>
</dbReference>
<gene>
    <name evidence="2" type="ORF">HMPREF9388_0117</name>
</gene>
<dbReference type="HOGENOM" id="CLU_033692_0_0_9"/>
<dbReference type="SUPFAM" id="SSF52540">
    <property type="entry name" value="P-loop containing nucleoside triphosphate hydrolases"/>
    <property type="match status" value="1"/>
</dbReference>
<dbReference type="PATRIC" id="fig|888815.3.peg.117"/>
<dbReference type="GO" id="GO:0016887">
    <property type="term" value="F:ATP hydrolysis activity"/>
    <property type="evidence" value="ECO:0007669"/>
    <property type="project" value="InterPro"/>
</dbReference>